<keyword evidence="5" id="KW-0396">Initiation factor</keyword>
<evidence type="ECO:0000256" key="5">
    <source>
        <dbReference type="ARBA" id="ARBA00022540"/>
    </source>
</evidence>
<dbReference type="GO" id="GO:0048471">
    <property type="term" value="C:perinuclear region of cytoplasm"/>
    <property type="evidence" value="ECO:0007669"/>
    <property type="project" value="UniProtKB-SubCell"/>
</dbReference>
<keyword evidence="9" id="KW-0007">Acetylation</keyword>
<proteinExistence type="predicted"/>
<keyword evidence="4" id="KW-0963">Cytoplasm</keyword>
<dbReference type="InterPro" id="IPR000504">
    <property type="entry name" value="RRM_dom"/>
</dbReference>
<dbReference type="Pfam" id="PF00076">
    <property type="entry name" value="RRM_1"/>
    <property type="match status" value="1"/>
</dbReference>
<comment type="function">
    <text evidence="10">Stimulates the RNA helicase activity of EIF4A in the translation initiation complex. Binds weakly mRNA.</text>
</comment>
<feature type="domain" description="RRM" evidence="12">
    <location>
        <begin position="17"/>
        <end position="93"/>
    </location>
</feature>
<accession>A0A1I8JJH9</accession>
<dbReference type="PROSITE" id="PS50102">
    <property type="entry name" value="RRM"/>
    <property type="match status" value="1"/>
</dbReference>
<evidence type="ECO:0000313" key="14">
    <source>
        <dbReference type="WBParaSite" id="maker-uti_cns_0048164-snap-gene-0.4-mRNA-1"/>
    </source>
</evidence>
<dbReference type="Proteomes" id="UP000095280">
    <property type="component" value="Unplaced"/>
</dbReference>
<evidence type="ECO:0000259" key="12">
    <source>
        <dbReference type="PROSITE" id="PS50102"/>
    </source>
</evidence>
<keyword evidence="7 11" id="KW-0694">RNA-binding</keyword>
<evidence type="ECO:0000256" key="2">
    <source>
        <dbReference type="ARBA" id="ARBA00013856"/>
    </source>
</evidence>
<dbReference type="WBParaSite" id="maker-uti_cns_0048164-snap-gene-0.4-mRNA-1">
    <property type="protein sequence ID" value="maker-uti_cns_0048164-snap-gene-0.4-mRNA-1"/>
    <property type="gene ID" value="maker-uti_cns_0048164-snap-gene-0.4"/>
</dbReference>
<comment type="subcellular location">
    <subcellularLocation>
        <location evidence="1">Cytoplasm</location>
        <location evidence="1">Perinuclear region</location>
    </subcellularLocation>
</comment>
<keyword evidence="8" id="KW-0648">Protein biosynthesis</keyword>
<dbReference type="PANTHER" id="PTHR23236">
    <property type="entry name" value="EUKARYOTIC TRANSLATION INITIATION FACTOR 4B/4H"/>
    <property type="match status" value="1"/>
</dbReference>
<keyword evidence="6" id="KW-0597">Phosphoprotein</keyword>
<evidence type="ECO:0000313" key="13">
    <source>
        <dbReference type="Proteomes" id="UP000095280"/>
    </source>
</evidence>
<dbReference type="InterPro" id="IPR034229">
    <property type="entry name" value="eIF4H_RRM"/>
</dbReference>
<evidence type="ECO:0000256" key="7">
    <source>
        <dbReference type="ARBA" id="ARBA00022884"/>
    </source>
</evidence>
<evidence type="ECO:0000256" key="8">
    <source>
        <dbReference type="ARBA" id="ARBA00022917"/>
    </source>
</evidence>
<keyword evidence="13" id="KW-1185">Reference proteome</keyword>
<dbReference type="GO" id="GO:0003723">
    <property type="term" value="F:RNA binding"/>
    <property type="evidence" value="ECO:0007669"/>
    <property type="project" value="UniProtKB-UniRule"/>
</dbReference>
<dbReference type="InterPro" id="IPR012677">
    <property type="entry name" value="Nucleotide-bd_a/b_plait_sf"/>
</dbReference>
<dbReference type="SUPFAM" id="SSF54928">
    <property type="entry name" value="RNA-binding domain, RBD"/>
    <property type="match status" value="1"/>
</dbReference>
<organism evidence="13 14">
    <name type="scientific">Macrostomum lignano</name>
    <dbReference type="NCBI Taxonomy" id="282301"/>
    <lineage>
        <taxon>Eukaryota</taxon>
        <taxon>Metazoa</taxon>
        <taxon>Spiralia</taxon>
        <taxon>Lophotrochozoa</taxon>
        <taxon>Platyhelminthes</taxon>
        <taxon>Rhabditophora</taxon>
        <taxon>Macrostomorpha</taxon>
        <taxon>Macrostomida</taxon>
        <taxon>Macrostomidae</taxon>
        <taxon>Macrostomum</taxon>
    </lineage>
</organism>
<dbReference type="AlphaFoldDB" id="A0A1I8JJH9"/>
<evidence type="ECO:0000256" key="10">
    <source>
        <dbReference type="ARBA" id="ARBA00025462"/>
    </source>
</evidence>
<dbReference type="SMART" id="SM00360">
    <property type="entry name" value="RRM"/>
    <property type="match status" value="1"/>
</dbReference>
<keyword evidence="3" id="KW-0488">Methylation</keyword>
<evidence type="ECO:0000256" key="9">
    <source>
        <dbReference type="ARBA" id="ARBA00022990"/>
    </source>
</evidence>
<evidence type="ECO:0000256" key="6">
    <source>
        <dbReference type="ARBA" id="ARBA00022553"/>
    </source>
</evidence>
<name>A0A1I8JJH9_9PLAT</name>
<evidence type="ECO:0000256" key="4">
    <source>
        <dbReference type="ARBA" id="ARBA00022490"/>
    </source>
</evidence>
<reference evidence="14" key="1">
    <citation type="submission" date="2016-11" db="UniProtKB">
        <authorList>
            <consortium name="WormBaseParasite"/>
        </authorList>
    </citation>
    <scope>IDENTIFICATION</scope>
</reference>
<protein>
    <recommendedName>
        <fullName evidence="2">Eukaryotic translation initiation factor 4H</fullName>
    </recommendedName>
</protein>
<dbReference type="Gene3D" id="3.30.70.330">
    <property type="match status" value="1"/>
</dbReference>
<dbReference type="GO" id="GO:0003743">
    <property type="term" value="F:translation initiation factor activity"/>
    <property type="evidence" value="ECO:0007669"/>
    <property type="project" value="UniProtKB-KW"/>
</dbReference>
<dbReference type="CDD" id="cd12401">
    <property type="entry name" value="RRM_eIF4H"/>
    <property type="match status" value="1"/>
</dbReference>
<sequence>MGSRGGPEFNAEEEPQTTVYIGNLPSDSIQGDVEHIFSACKIRSIRMVRDRETDAFRGFAYVEFEDTVSVKKALELNGALYDGKELKIDVAQNRNRNGGFRGGKSLLCLLH</sequence>
<evidence type="ECO:0000256" key="11">
    <source>
        <dbReference type="PROSITE-ProRule" id="PRU00176"/>
    </source>
</evidence>
<dbReference type="InterPro" id="IPR035979">
    <property type="entry name" value="RBD_domain_sf"/>
</dbReference>
<evidence type="ECO:0000256" key="3">
    <source>
        <dbReference type="ARBA" id="ARBA00022481"/>
    </source>
</evidence>
<evidence type="ECO:0000256" key="1">
    <source>
        <dbReference type="ARBA" id="ARBA00004556"/>
    </source>
</evidence>
<dbReference type="PANTHER" id="PTHR23236:SF11">
    <property type="entry name" value="EUKARYOTIC TRANSLATION INITIATION FACTOR 4H"/>
    <property type="match status" value="1"/>
</dbReference>